<accession>A0A1D9MLI2</accession>
<keyword evidence="4" id="KW-1185">Reference proteome</keyword>
<evidence type="ECO:0000313" key="3">
    <source>
        <dbReference type="EMBL" id="AOZ73231.1"/>
    </source>
</evidence>
<organism evidence="3 4">
    <name type="scientific">Boudabousia tangfeifanii</name>
    <dbReference type="NCBI Taxonomy" id="1912795"/>
    <lineage>
        <taxon>Bacteria</taxon>
        <taxon>Bacillati</taxon>
        <taxon>Actinomycetota</taxon>
        <taxon>Actinomycetes</taxon>
        <taxon>Actinomycetales</taxon>
        <taxon>Actinomycetaceae</taxon>
        <taxon>Boudabousia</taxon>
    </lineage>
</organism>
<protein>
    <submittedName>
        <fullName evidence="3">Uncharacterized protein</fullName>
    </submittedName>
</protein>
<reference evidence="3 4" key="1">
    <citation type="submission" date="2016-10" db="EMBL/GenBank/DDBJ databases">
        <title>Actinomyces aegypiusis sp. nov., isolated from the Aegypius monachus in Qinghai Tibet Plateau China.</title>
        <authorList>
            <person name="Wang Y."/>
        </authorList>
    </citation>
    <scope>NUCLEOTIDE SEQUENCE [LARGE SCALE GENOMIC DNA]</scope>
    <source>
        <strain evidence="3 4">VUL4_3</strain>
    </source>
</reference>
<dbReference type="KEGG" id="avu:BK816_07980"/>
<feature type="region of interest" description="Disordered" evidence="1">
    <location>
        <begin position="60"/>
        <end position="89"/>
    </location>
</feature>
<dbReference type="EMBL" id="CP017812">
    <property type="protein sequence ID" value="AOZ73231.1"/>
    <property type="molecule type" value="Genomic_DNA"/>
</dbReference>
<evidence type="ECO:0000256" key="1">
    <source>
        <dbReference type="SAM" id="MobiDB-lite"/>
    </source>
</evidence>
<evidence type="ECO:0000256" key="2">
    <source>
        <dbReference type="SAM" id="Phobius"/>
    </source>
</evidence>
<evidence type="ECO:0000313" key="4">
    <source>
        <dbReference type="Proteomes" id="UP000176288"/>
    </source>
</evidence>
<keyword evidence="2" id="KW-1133">Transmembrane helix</keyword>
<feature type="transmembrane region" description="Helical" evidence="2">
    <location>
        <begin position="36"/>
        <end position="56"/>
    </location>
</feature>
<keyword evidence="2" id="KW-0472">Membrane</keyword>
<feature type="compositionally biased region" description="Basic and acidic residues" evidence="1">
    <location>
        <begin position="75"/>
        <end position="86"/>
    </location>
</feature>
<name>A0A1D9MLI2_9ACTO</name>
<dbReference type="AlphaFoldDB" id="A0A1D9MLI2"/>
<sequence>MAFGNEYDASDFDVTRAAEETDRIGAYSRSGQSSPAMMVVAALVIFALVVGGVFLVRKTTSSSPSYPPSNQLRASVEERQKVDERRAKRKQRLNQFLSKKAKEQSVEDAYNTSKEIVKYLQEGNVAELKKLAVLAPEMFAAVENDPRAIERMKKVKCADLLPKQFKNYSPLTGEMGLGFSKVRAVKVTCKLAEPIDYLKDFMITLIPTDKGWSIANLGLFGVAEIGYYPNMPKPTLTLKSDEGEKVVPLPKNTWQQVLIEQVVPLLLMPGKYQVQLDYGTKVLTQPKKQAISIGAASDSGKYVFTDVYATDEFEKAFGDQLKKEFAQCENTITPPKICPLPDRFDLVKEPINYGYYQFKARGVTIAFDRGDIVVTMPAAMGDESPEGNPDDGVVFIVKDFELTEDGVSFQLSEESPFPKQSKEDDD</sequence>
<dbReference type="STRING" id="1912795.BK816_07980"/>
<dbReference type="Proteomes" id="UP000176288">
    <property type="component" value="Chromosome"/>
</dbReference>
<proteinExistence type="predicted"/>
<gene>
    <name evidence="3" type="ORF">BK816_07980</name>
</gene>
<dbReference type="RefSeq" id="WP_071164694.1">
    <property type="nucleotide sequence ID" value="NZ_CP017812.1"/>
</dbReference>
<keyword evidence="2" id="KW-0812">Transmembrane</keyword>